<name>A0A7J9AFZ9_9ROSI</name>
<evidence type="ECO:0000313" key="2">
    <source>
        <dbReference type="Proteomes" id="UP000593574"/>
    </source>
</evidence>
<feature type="non-terminal residue" evidence="1">
    <location>
        <position position="123"/>
    </location>
</feature>
<feature type="non-terminal residue" evidence="1">
    <location>
        <position position="1"/>
    </location>
</feature>
<proteinExistence type="predicted"/>
<evidence type="ECO:0008006" key="3">
    <source>
        <dbReference type="Google" id="ProtNLM"/>
    </source>
</evidence>
<dbReference type="EMBL" id="JABEZV010000010">
    <property type="protein sequence ID" value="MBA0722925.1"/>
    <property type="molecule type" value="Genomic_DNA"/>
</dbReference>
<dbReference type="AlphaFoldDB" id="A0A7J9AFZ9"/>
<organism evidence="1 2">
    <name type="scientific">Gossypium laxum</name>
    <dbReference type="NCBI Taxonomy" id="34288"/>
    <lineage>
        <taxon>Eukaryota</taxon>
        <taxon>Viridiplantae</taxon>
        <taxon>Streptophyta</taxon>
        <taxon>Embryophyta</taxon>
        <taxon>Tracheophyta</taxon>
        <taxon>Spermatophyta</taxon>
        <taxon>Magnoliopsida</taxon>
        <taxon>eudicotyledons</taxon>
        <taxon>Gunneridae</taxon>
        <taxon>Pentapetalae</taxon>
        <taxon>rosids</taxon>
        <taxon>malvids</taxon>
        <taxon>Malvales</taxon>
        <taxon>Malvaceae</taxon>
        <taxon>Malvoideae</taxon>
        <taxon>Gossypium</taxon>
    </lineage>
</organism>
<accession>A0A7J9AFZ9</accession>
<sequence length="123" mass="14815">AKELVQHVFSECPFTRQILQELNVLFLSFNREGSWKIWLAKEFIHRNQDTCKLWVITFWALWHSRNNIYHEGVHQNVYGVLVFIRAYMEELDNLDMVNETTHLLAEEGKRLALLRFWVKEAPR</sequence>
<reference evidence="1 2" key="1">
    <citation type="journal article" date="2019" name="Genome Biol. Evol.">
        <title>Insights into the evolution of the New World diploid cottons (Gossypium, subgenus Houzingenia) based on genome sequencing.</title>
        <authorList>
            <person name="Grover C.E."/>
            <person name="Arick M.A. 2nd"/>
            <person name="Thrash A."/>
            <person name="Conover J.L."/>
            <person name="Sanders W.S."/>
            <person name="Peterson D.G."/>
            <person name="Frelichowski J.E."/>
            <person name="Scheffler J.A."/>
            <person name="Scheffler B.E."/>
            <person name="Wendel J.F."/>
        </authorList>
    </citation>
    <scope>NUCLEOTIDE SEQUENCE [LARGE SCALE GENOMIC DNA]</scope>
    <source>
        <strain evidence="1">4</strain>
        <tissue evidence="1">Leaf</tissue>
    </source>
</reference>
<comment type="caution">
    <text evidence="1">The sequence shown here is derived from an EMBL/GenBank/DDBJ whole genome shotgun (WGS) entry which is preliminary data.</text>
</comment>
<gene>
    <name evidence="1" type="ORF">Golax_003556</name>
</gene>
<protein>
    <recommendedName>
        <fullName evidence="3">Reverse transcriptase zinc-binding domain-containing protein</fullName>
    </recommendedName>
</protein>
<dbReference type="Proteomes" id="UP000593574">
    <property type="component" value="Unassembled WGS sequence"/>
</dbReference>
<keyword evidence="2" id="KW-1185">Reference proteome</keyword>
<evidence type="ECO:0000313" key="1">
    <source>
        <dbReference type="EMBL" id="MBA0722925.1"/>
    </source>
</evidence>